<feature type="compositionally biased region" description="Pro residues" evidence="1">
    <location>
        <begin position="134"/>
        <end position="151"/>
    </location>
</feature>
<feature type="compositionally biased region" description="Low complexity" evidence="1">
    <location>
        <begin position="297"/>
        <end position="326"/>
    </location>
</feature>
<keyword evidence="2" id="KW-0472">Membrane</keyword>
<protein>
    <submittedName>
        <fullName evidence="3">Uncharacterized protein</fullName>
    </submittedName>
</protein>
<sequence>MLGGALAVPPVLLTGPHADASDVRLTASATLVGARTLARERVHTYAFTVRAHGGRARNVWLSLSAPRPLSWGRHPSQCAAAGQRLRCVLGDVERSRRLRVDVRVPRASRLARLPALTALVTAGNADRPSRVRIAPPPVGLPADVPPVPKVPKMPKMPKAPDGPKTPPELDSPSRPDVTISTPRPDKPHKHVPKHKYKLKYKDRAKSGHKPKGKHRPKLKTGEAPNVAGAPEKPKRPSTKHKRPTPHATSTLKGGREPSAKVPPSGLVPVPQPTQGTAPSHAPSQAPSKAPDQAPSKAPDQAPSAGPSSAPSRAPSNAPDNAPSQAPEAAPGTVPPSSPGAGQPMPPMPSASPPFVAPPDGRLPLAGNGMTLISPTGLYGQTGTPWLVVLGMVVVAEVALLWLATCLALLRSRLTESMAVRAARRSQDVL</sequence>
<feature type="compositionally biased region" description="Pro residues" evidence="1">
    <location>
        <begin position="332"/>
        <end position="356"/>
    </location>
</feature>
<evidence type="ECO:0000256" key="2">
    <source>
        <dbReference type="SAM" id="Phobius"/>
    </source>
</evidence>
<evidence type="ECO:0000313" key="3">
    <source>
        <dbReference type="EMBL" id="GAA4087475.1"/>
    </source>
</evidence>
<feature type="compositionally biased region" description="Basic residues" evidence="1">
    <location>
        <begin position="206"/>
        <end position="218"/>
    </location>
</feature>
<feature type="compositionally biased region" description="Basic residues" evidence="1">
    <location>
        <begin position="235"/>
        <end position="244"/>
    </location>
</feature>
<reference evidence="4" key="1">
    <citation type="journal article" date="2019" name="Int. J. Syst. Evol. Microbiol.">
        <title>The Global Catalogue of Microorganisms (GCM) 10K type strain sequencing project: providing services to taxonomists for standard genome sequencing and annotation.</title>
        <authorList>
            <consortium name="The Broad Institute Genomics Platform"/>
            <consortium name="The Broad Institute Genome Sequencing Center for Infectious Disease"/>
            <person name="Wu L."/>
            <person name="Ma J."/>
        </authorList>
    </citation>
    <scope>NUCLEOTIDE SEQUENCE [LARGE SCALE GENOMIC DNA]</scope>
    <source>
        <strain evidence="4">JCM 16702</strain>
    </source>
</reference>
<organism evidence="3 4">
    <name type="scientific">Actinomadura miaoliensis</name>
    <dbReference type="NCBI Taxonomy" id="430685"/>
    <lineage>
        <taxon>Bacteria</taxon>
        <taxon>Bacillati</taxon>
        <taxon>Actinomycetota</taxon>
        <taxon>Actinomycetes</taxon>
        <taxon>Streptosporangiales</taxon>
        <taxon>Thermomonosporaceae</taxon>
        <taxon>Actinomadura</taxon>
    </lineage>
</organism>
<dbReference type="EMBL" id="BAAAZG010000040">
    <property type="protein sequence ID" value="GAA4087475.1"/>
    <property type="molecule type" value="Genomic_DNA"/>
</dbReference>
<keyword evidence="2" id="KW-0812">Transmembrane</keyword>
<feature type="compositionally biased region" description="Basic residues" evidence="1">
    <location>
        <begin position="186"/>
        <end position="198"/>
    </location>
</feature>
<dbReference type="RefSeq" id="WP_344953036.1">
    <property type="nucleotide sequence ID" value="NZ_BAAAZG010000040.1"/>
</dbReference>
<feature type="region of interest" description="Disordered" evidence="1">
    <location>
        <begin position="124"/>
        <end position="361"/>
    </location>
</feature>
<evidence type="ECO:0000256" key="1">
    <source>
        <dbReference type="SAM" id="MobiDB-lite"/>
    </source>
</evidence>
<evidence type="ECO:0000313" key="4">
    <source>
        <dbReference type="Proteomes" id="UP001500683"/>
    </source>
</evidence>
<keyword evidence="2" id="KW-1133">Transmembrane helix</keyword>
<comment type="caution">
    <text evidence="3">The sequence shown here is derived from an EMBL/GenBank/DDBJ whole genome shotgun (WGS) entry which is preliminary data.</text>
</comment>
<keyword evidence="4" id="KW-1185">Reference proteome</keyword>
<gene>
    <name evidence="3" type="ORF">GCM10022214_54710</name>
</gene>
<accession>A0ABP7WFE1</accession>
<dbReference type="Proteomes" id="UP001500683">
    <property type="component" value="Unassembled WGS sequence"/>
</dbReference>
<name>A0ABP7WFE1_9ACTN</name>
<feature type="compositionally biased region" description="Polar residues" evidence="1">
    <location>
        <begin position="272"/>
        <end position="286"/>
    </location>
</feature>
<feature type="transmembrane region" description="Helical" evidence="2">
    <location>
        <begin position="385"/>
        <end position="409"/>
    </location>
</feature>
<proteinExistence type="predicted"/>